<dbReference type="OrthoDB" id="1914402at2759"/>
<dbReference type="Gene3D" id="2.40.50.140">
    <property type="entry name" value="Nucleic acid-binding proteins"/>
    <property type="match status" value="1"/>
</dbReference>
<organism evidence="1 2">
    <name type="scientific">Trifolium subterraneum</name>
    <name type="common">Subterranean clover</name>
    <dbReference type="NCBI Taxonomy" id="3900"/>
    <lineage>
        <taxon>Eukaryota</taxon>
        <taxon>Viridiplantae</taxon>
        <taxon>Streptophyta</taxon>
        <taxon>Embryophyta</taxon>
        <taxon>Tracheophyta</taxon>
        <taxon>Spermatophyta</taxon>
        <taxon>Magnoliopsida</taxon>
        <taxon>eudicotyledons</taxon>
        <taxon>Gunneridae</taxon>
        <taxon>Pentapetalae</taxon>
        <taxon>rosids</taxon>
        <taxon>fabids</taxon>
        <taxon>Fabales</taxon>
        <taxon>Fabaceae</taxon>
        <taxon>Papilionoideae</taxon>
        <taxon>50 kb inversion clade</taxon>
        <taxon>NPAAA clade</taxon>
        <taxon>Hologalegina</taxon>
        <taxon>IRL clade</taxon>
        <taxon>Trifolieae</taxon>
        <taxon>Trifolium</taxon>
    </lineage>
</organism>
<gene>
    <name evidence="1" type="ORF">TSUD_355510</name>
</gene>
<evidence type="ECO:0000313" key="2">
    <source>
        <dbReference type="Proteomes" id="UP000242715"/>
    </source>
</evidence>
<dbReference type="InterPro" id="IPR012340">
    <property type="entry name" value="NA-bd_OB-fold"/>
</dbReference>
<keyword evidence="2" id="KW-1185">Reference proteome</keyword>
<reference evidence="2" key="1">
    <citation type="journal article" date="2017" name="Front. Plant Sci.">
        <title>Climate Clever Clovers: New Paradigm to Reduce the Environmental Footprint of Ruminants by Breeding Low Methanogenic Forages Utilizing Haplotype Variation.</title>
        <authorList>
            <person name="Kaur P."/>
            <person name="Appels R."/>
            <person name="Bayer P.E."/>
            <person name="Keeble-Gagnere G."/>
            <person name="Wang J."/>
            <person name="Hirakawa H."/>
            <person name="Shirasawa K."/>
            <person name="Vercoe P."/>
            <person name="Stefanova K."/>
            <person name="Durmic Z."/>
            <person name="Nichols P."/>
            <person name="Revell C."/>
            <person name="Isobe S.N."/>
            <person name="Edwards D."/>
            <person name="Erskine W."/>
        </authorList>
    </citation>
    <scope>NUCLEOTIDE SEQUENCE [LARGE SCALE GENOMIC DNA]</scope>
    <source>
        <strain evidence="2">cv. Daliak</strain>
    </source>
</reference>
<proteinExistence type="predicted"/>
<name>A0A2Z6MH25_TRISU</name>
<dbReference type="Proteomes" id="UP000242715">
    <property type="component" value="Unassembled WGS sequence"/>
</dbReference>
<protein>
    <recommendedName>
        <fullName evidence="3">DUF223 domain-containing protein</fullName>
    </recommendedName>
</protein>
<dbReference type="AlphaFoldDB" id="A0A2Z6MH25"/>
<accession>A0A2Z6MH25</accession>
<dbReference type="EMBL" id="DF973296">
    <property type="protein sequence ID" value="GAU24722.1"/>
    <property type="molecule type" value="Genomic_DNA"/>
</dbReference>
<sequence length="165" mass="18827">MDCVGKSSVDADIVPVKEVVRIKVKVLAHVQIYLSFAVVSGINRCVDFPSNVCVVFGKMVYMEKGSVDVVFDDIADIMYGKENLHIKVRVVRLWKVPSFLNPSEFTSVEMVLVDEKELGVNCIELMSCYEFNELEYYSYNAVQGDYRSDFNHSYPFICIIAIFIH</sequence>
<evidence type="ECO:0000313" key="1">
    <source>
        <dbReference type="EMBL" id="GAU24722.1"/>
    </source>
</evidence>
<evidence type="ECO:0008006" key="3">
    <source>
        <dbReference type="Google" id="ProtNLM"/>
    </source>
</evidence>